<dbReference type="EMBL" id="JARKIF010000013">
    <property type="protein sequence ID" value="KAJ7624867.1"/>
    <property type="molecule type" value="Genomic_DNA"/>
</dbReference>
<feature type="region of interest" description="Disordered" evidence="1">
    <location>
        <begin position="1"/>
        <end position="20"/>
    </location>
</feature>
<proteinExistence type="predicted"/>
<reference evidence="2" key="1">
    <citation type="submission" date="2023-03" db="EMBL/GenBank/DDBJ databases">
        <title>Massive genome expansion in bonnet fungi (Mycena s.s.) driven by repeated elements and novel gene families across ecological guilds.</title>
        <authorList>
            <consortium name="Lawrence Berkeley National Laboratory"/>
            <person name="Harder C.B."/>
            <person name="Miyauchi S."/>
            <person name="Viragh M."/>
            <person name="Kuo A."/>
            <person name="Thoen E."/>
            <person name="Andreopoulos B."/>
            <person name="Lu D."/>
            <person name="Skrede I."/>
            <person name="Drula E."/>
            <person name="Henrissat B."/>
            <person name="Morin E."/>
            <person name="Kohler A."/>
            <person name="Barry K."/>
            <person name="LaButti K."/>
            <person name="Morin E."/>
            <person name="Salamov A."/>
            <person name="Lipzen A."/>
            <person name="Mereny Z."/>
            <person name="Hegedus B."/>
            <person name="Baldrian P."/>
            <person name="Stursova M."/>
            <person name="Weitz H."/>
            <person name="Taylor A."/>
            <person name="Grigoriev I.V."/>
            <person name="Nagy L.G."/>
            <person name="Martin F."/>
            <person name="Kauserud H."/>
        </authorList>
    </citation>
    <scope>NUCLEOTIDE SEQUENCE</scope>
    <source>
        <strain evidence="2">9284</strain>
    </source>
</reference>
<gene>
    <name evidence="2" type="ORF">FB45DRAFT_1061022</name>
</gene>
<sequence length="186" mass="20107">MYMPDQWRRTCTTTHPTRPAARRQLPAPQTTAIDIHLFTPSSGVLSLTEPIPIHVQLGGNPLSLREFIASSATSQLEACEAQVQGSVVRQLLLQINGKDEACQYTLGSTILTPNTTFTPGVSTFDWAGDLNLHIGSGEVGSFNAGIVQAQDFILVELSPAGYKSRSQSYARVRLSQGVRLVVGEPD</sequence>
<dbReference type="AlphaFoldDB" id="A0AAD7BLV1"/>
<protein>
    <submittedName>
        <fullName evidence="2">Uncharacterized protein</fullName>
    </submittedName>
</protein>
<accession>A0AAD7BLV1</accession>
<evidence type="ECO:0000313" key="3">
    <source>
        <dbReference type="Proteomes" id="UP001221142"/>
    </source>
</evidence>
<feature type="compositionally biased region" description="Low complexity" evidence="1">
    <location>
        <begin position="9"/>
        <end position="20"/>
    </location>
</feature>
<evidence type="ECO:0000313" key="2">
    <source>
        <dbReference type="EMBL" id="KAJ7624867.1"/>
    </source>
</evidence>
<evidence type="ECO:0000256" key="1">
    <source>
        <dbReference type="SAM" id="MobiDB-lite"/>
    </source>
</evidence>
<name>A0AAD7BLV1_9AGAR</name>
<keyword evidence="3" id="KW-1185">Reference proteome</keyword>
<comment type="caution">
    <text evidence="2">The sequence shown here is derived from an EMBL/GenBank/DDBJ whole genome shotgun (WGS) entry which is preliminary data.</text>
</comment>
<dbReference type="Proteomes" id="UP001221142">
    <property type="component" value="Unassembled WGS sequence"/>
</dbReference>
<organism evidence="2 3">
    <name type="scientific">Roridomyces roridus</name>
    <dbReference type="NCBI Taxonomy" id="1738132"/>
    <lineage>
        <taxon>Eukaryota</taxon>
        <taxon>Fungi</taxon>
        <taxon>Dikarya</taxon>
        <taxon>Basidiomycota</taxon>
        <taxon>Agaricomycotina</taxon>
        <taxon>Agaricomycetes</taxon>
        <taxon>Agaricomycetidae</taxon>
        <taxon>Agaricales</taxon>
        <taxon>Marasmiineae</taxon>
        <taxon>Mycenaceae</taxon>
        <taxon>Roridomyces</taxon>
    </lineage>
</organism>